<reference evidence="1 2" key="1">
    <citation type="journal article" date="2012" name="J. Bacteriol.">
        <title>Complete Genome Sequence of the BTEX-Degrading Bacterium Pseudoxanthomonas spadix BD-a59.</title>
        <authorList>
            <person name="Lee S.H."/>
            <person name="Jin H.M."/>
            <person name="Lee H.J."/>
            <person name="Kim J.M."/>
            <person name="Jeon C.O."/>
        </authorList>
    </citation>
    <scope>NUCLEOTIDE SEQUENCE [LARGE SCALE GENOMIC DNA]</scope>
    <source>
        <strain evidence="1 2">BD-a59</strain>
    </source>
</reference>
<evidence type="ECO:0000313" key="2">
    <source>
        <dbReference type="Proteomes" id="UP000005870"/>
    </source>
</evidence>
<dbReference type="InterPro" id="IPR021783">
    <property type="entry name" value="DUF3348"/>
</dbReference>
<dbReference type="eggNOG" id="ENOG5031BY6">
    <property type="taxonomic scope" value="Bacteria"/>
</dbReference>
<dbReference type="RefSeq" id="WP_014161576.1">
    <property type="nucleotide sequence ID" value="NC_016147.2"/>
</dbReference>
<evidence type="ECO:0000313" key="1">
    <source>
        <dbReference type="EMBL" id="AER57403.1"/>
    </source>
</evidence>
<dbReference type="HOGENOM" id="CLU_076297_0_0_6"/>
<dbReference type="Pfam" id="PF11828">
    <property type="entry name" value="DUF3348"/>
    <property type="match status" value="1"/>
</dbReference>
<dbReference type="EMBL" id="CP003093">
    <property type="protein sequence ID" value="AER57403.1"/>
    <property type="molecule type" value="Genomic_DNA"/>
</dbReference>
<gene>
    <name evidence="1" type="ordered locus">DSC_13795</name>
</gene>
<sequence>MRTPPQRTLLPGPAFIRLLARLTDVDVPPSPHSLPERLSQWLDWNRAVALSRALDASPASPVAATSDPQAEAAEAARLRGALTRAIVDMPELAATSDIEEPRPAPPDYALFHKRYLARQQAMQTATGMLRGRLREQLATCSPALARLAEVDAVMELTLGPREHTLLAAVPTLLGEHFQRLRQAAPACNAWLDLFRHDMQQLLLAELDVRFHPIDALLAALPPPPTGTS</sequence>
<dbReference type="KEGG" id="psd:DSC_13795"/>
<evidence type="ECO:0008006" key="3">
    <source>
        <dbReference type="Google" id="ProtNLM"/>
    </source>
</evidence>
<accession>G7UTF7</accession>
<proteinExistence type="predicted"/>
<protein>
    <recommendedName>
        <fullName evidence="3">DUF3348 family protein</fullName>
    </recommendedName>
</protein>
<keyword evidence="2" id="KW-1185">Reference proteome</keyword>
<dbReference type="AlphaFoldDB" id="G7UTF7"/>
<dbReference type="OrthoDB" id="5949373at2"/>
<dbReference type="STRING" id="1045855.DSC_13795"/>
<organism evidence="1 2">
    <name type="scientific">Pseudoxanthomonas spadix (strain BD-a59)</name>
    <dbReference type="NCBI Taxonomy" id="1045855"/>
    <lineage>
        <taxon>Bacteria</taxon>
        <taxon>Pseudomonadati</taxon>
        <taxon>Pseudomonadota</taxon>
        <taxon>Gammaproteobacteria</taxon>
        <taxon>Lysobacterales</taxon>
        <taxon>Lysobacteraceae</taxon>
        <taxon>Pseudoxanthomonas</taxon>
    </lineage>
</organism>
<name>G7UTF7_PSEUP</name>
<dbReference type="Proteomes" id="UP000005870">
    <property type="component" value="Chromosome"/>
</dbReference>